<evidence type="ECO:0000259" key="8">
    <source>
        <dbReference type="PROSITE" id="PS50893"/>
    </source>
</evidence>
<dbReference type="InterPro" id="IPR017871">
    <property type="entry name" value="ABC_transporter-like_CS"/>
</dbReference>
<dbReference type="Gene3D" id="3.40.50.300">
    <property type="entry name" value="P-loop containing nucleotide triphosphate hydrolases"/>
    <property type="match status" value="1"/>
</dbReference>
<reference evidence="9 10" key="1">
    <citation type="submission" date="2019-07" db="EMBL/GenBank/DDBJ databases">
        <title>Lentzea xizangensis sp. nov., isolated from Qinghai-Tibetan Plateau Soils.</title>
        <authorList>
            <person name="Huang J."/>
        </authorList>
    </citation>
    <scope>NUCLEOTIDE SEQUENCE [LARGE SCALE GENOMIC DNA]</scope>
    <source>
        <strain evidence="9 10">FXJ1.1311</strain>
    </source>
</reference>
<dbReference type="SMART" id="SM00382">
    <property type="entry name" value="AAA"/>
    <property type="match status" value="1"/>
</dbReference>
<dbReference type="Pfam" id="PF09383">
    <property type="entry name" value="NIL"/>
    <property type="match status" value="1"/>
</dbReference>
<evidence type="ECO:0000256" key="4">
    <source>
        <dbReference type="ARBA" id="ARBA00022840"/>
    </source>
</evidence>
<dbReference type="PROSITE" id="PS00211">
    <property type="entry name" value="ABC_TRANSPORTER_1"/>
    <property type="match status" value="1"/>
</dbReference>
<dbReference type="PANTHER" id="PTHR43166:SF30">
    <property type="entry name" value="METHIONINE IMPORT ATP-BINDING PROTEIN METN"/>
    <property type="match status" value="1"/>
</dbReference>
<protein>
    <submittedName>
        <fullName evidence="9">Methionine ABC transporter ATP-binding protein</fullName>
    </submittedName>
</protein>
<dbReference type="PROSITE" id="PS50893">
    <property type="entry name" value="ABC_TRANSPORTER_2"/>
    <property type="match status" value="1"/>
</dbReference>
<organism evidence="9 10">
    <name type="scientific">Lentzea tibetensis</name>
    <dbReference type="NCBI Taxonomy" id="2591470"/>
    <lineage>
        <taxon>Bacteria</taxon>
        <taxon>Bacillati</taxon>
        <taxon>Actinomycetota</taxon>
        <taxon>Actinomycetes</taxon>
        <taxon>Pseudonocardiales</taxon>
        <taxon>Pseudonocardiaceae</taxon>
        <taxon>Lentzea</taxon>
    </lineage>
</organism>
<evidence type="ECO:0000256" key="5">
    <source>
        <dbReference type="ARBA" id="ARBA00022967"/>
    </source>
</evidence>
<dbReference type="InterPro" id="IPR003439">
    <property type="entry name" value="ABC_transporter-like_ATP-bd"/>
</dbReference>
<accession>A0A563EN22</accession>
<keyword evidence="7" id="KW-0472">Membrane</keyword>
<dbReference type="SMART" id="SM00930">
    <property type="entry name" value="NIL"/>
    <property type="match status" value="1"/>
</dbReference>
<comment type="caution">
    <text evidence="9">The sequence shown here is derived from an EMBL/GenBank/DDBJ whole genome shotgun (WGS) entry which is preliminary data.</text>
</comment>
<sequence length="332" mass="34243">MITVENLTKSFQGIPVLNGVSLDVQSGSVLGVVGPSGAGKSTLARCVALLERPDSGAIRVDGTDLTALGGTALRNARRQIGVVPQGDSLLRQRTAAGNIALPLESAGVPGPQRRSRVGELLDLVGLTDKAGSYPDQLSGGQRQRIAVARALAAGPSVLLADEPTSALDPETTGSVLTVLDRARAELGVTVLVVTHDMAVVRKICDDVAVLEEGRVVENGKLLDLIGDSNSRTASALLPAVDLNPVNESNFDRVADVVLVGFAAVGALLPEASHRFGVEVNLLGGGLTRLAETPVARFRLGITGERADSALEWISEAGGVVRRTLKGPQGVAA</sequence>
<keyword evidence="10" id="KW-1185">Reference proteome</keyword>
<dbReference type="AlphaFoldDB" id="A0A563EN22"/>
<dbReference type="PANTHER" id="PTHR43166">
    <property type="entry name" value="AMINO ACID IMPORT ATP-BINDING PROTEIN"/>
    <property type="match status" value="1"/>
</dbReference>
<keyword evidence="1" id="KW-0813">Transport</keyword>
<keyword evidence="4 9" id="KW-0067">ATP-binding</keyword>
<gene>
    <name evidence="9" type="ORF">FKR81_27790</name>
</gene>
<dbReference type="InterPro" id="IPR027417">
    <property type="entry name" value="P-loop_NTPase"/>
</dbReference>
<name>A0A563EN22_9PSEU</name>
<keyword evidence="6" id="KW-0029">Amino-acid transport</keyword>
<keyword evidence="2" id="KW-1003">Cell membrane</keyword>
<dbReference type="OrthoDB" id="4398079at2"/>
<keyword evidence="3" id="KW-0547">Nucleotide-binding</keyword>
<dbReference type="Pfam" id="PF00005">
    <property type="entry name" value="ABC_tran"/>
    <property type="match status" value="1"/>
</dbReference>
<evidence type="ECO:0000313" key="9">
    <source>
        <dbReference type="EMBL" id="TWP48718.1"/>
    </source>
</evidence>
<dbReference type="RefSeq" id="WP_146356059.1">
    <property type="nucleotide sequence ID" value="NZ_VOBR01000019.1"/>
</dbReference>
<dbReference type="InterPro" id="IPR003593">
    <property type="entry name" value="AAA+_ATPase"/>
</dbReference>
<evidence type="ECO:0000256" key="2">
    <source>
        <dbReference type="ARBA" id="ARBA00022475"/>
    </source>
</evidence>
<evidence type="ECO:0000313" key="10">
    <source>
        <dbReference type="Proteomes" id="UP000316639"/>
    </source>
</evidence>
<dbReference type="InterPro" id="IPR045865">
    <property type="entry name" value="ACT-like_dom_sf"/>
</dbReference>
<proteinExistence type="predicted"/>
<keyword evidence="5" id="KW-1278">Translocase</keyword>
<feature type="domain" description="ABC transporter" evidence="8">
    <location>
        <begin position="2"/>
        <end position="237"/>
    </location>
</feature>
<dbReference type="SUPFAM" id="SSF52540">
    <property type="entry name" value="P-loop containing nucleoside triphosphate hydrolases"/>
    <property type="match status" value="1"/>
</dbReference>
<evidence type="ECO:0000256" key="7">
    <source>
        <dbReference type="ARBA" id="ARBA00023136"/>
    </source>
</evidence>
<evidence type="ECO:0000256" key="6">
    <source>
        <dbReference type="ARBA" id="ARBA00022970"/>
    </source>
</evidence>
<dbReference type="GO" id="GO:0005524">
    <property type="term" value="F:ATP binding"/>
    <property type="evidence" value="ECO:0007669"/>
    <property type="project" value="UniProtKB-KW"/>
</dbReference>
<dbReference type="Proteomes" id="UP000316639">
    <property type="component" value="Unassembled WGS sequence"/>
</dbReference>
<dbReference type="GO" id="GO:0006865">
    <property type="term" value="P:amino acid transport"/>
    <property type="evidence" value="ECO:0007669"/>
    <property type="project" value="UniProtKB-KW"/>
</dbReference>
<dbReference type="EMBL" id="VOBR01000019">
    <property type="protein sequence ID" value="TWP48718.1"/>
    <property type="molecule type" value="Genomic_DNA"/>
</dbReference>
<dbReference type="InterPro" id="IPR018449">
    <property type="entry name" value="NIL_domain"/>
</dbReference>
<dbReference type="InterPro" id="IPR050086">
    <property type="entry name" value="MetN_ABC_transporter-like"/>
</dbReference>
<evidence type="ECO:0000256" key="1">
    <source>
        <dbReference type="ARBA" id="ARBA00022448"/>
    </source>
</evidence>
<evidence type="ECO:0000256" key="3">
    <source>
        <dbReference type="ARBA" id="ARBA00022741"/>
    </source>
</evidence>
<dbReference type="GO" id="GO:0016887">
    <property type="term" value="F:ATP hydrolysis activity"/>
    <property type="evidence" value="ECO:0007669"/>
    <property type="project" value="InterPro"/>
</dbReference>
<dbReference type="SUPFAM" id="SSF55021">
    <property type="entry name" value="ACT-like"/>
    <property type="match status" value="1"/>
</dbReference>